<dbReference type="OrthoDB" id="5576026at2759"/>
<dbReference type="InterPro" id="IPR036236">
    <property type="entry name" value="Znf_C2H2_sf"/>
</dbReference>
<proteinExistence type="predicted"/>
<dbReference type="EMBL" id="JAGFMF010012069">
    <property type="protein sequence ID" value="KAG8508117.1"/>
    <property type="molecule type" value="Genomic_DNA"/>
</dbReference>
<dbReference type="SUPFAM" id="SSF57667">
    <property type="entry name" value="beta-beta-alpha zinc fingers"/>
    <property type="match status" value="1"/>
</dbReference>
<dbReference type="Gene3D" id="3.30.160.60">
    <property type="entry name" value="Classic Zinc Finger"/>
    <property type="match status" value="1"/>
</dbReference>
<name>A0A8J6DFZ9_GALPY</name>
<dbReference type="AlphaFoldDB" id="A0A8J6DFZ9"/>
<evidence type="ECO:0000313" key="3">
    <source>
        <dbReference type="Proteomes" id="UP000700334"/>
    </source>
</evidence>
<dbReference type="Proteomes" id="UP000700334">
    <property type="component" value="Unassembled WGS sequence"/>
</dbReference>
<keyword evidence="3" id="KW-1185">Reference proteome</keyword>
<accession>A0A8J6DFZ9</accession>
<feature type="non-terminal residue" evidence="2">
    <location>
        <position position="1"/>
    </location>
</feature>
<evidence type="ECO:0000313" key="2">
    <source>
        <dbReference type="EMBL" id="KAG8508117.1"/>
    </source>
</evidence>
<evidence type="ECO:0000256" key="1">
    <source>
        <dbReference type="SAM" id="MobiDB-lite"/>
    </source>
</evidence>
<sequence length="194" mass="21359">GTRTDGDQNGFAHPSVDVSLDENSGVLDGFERNFEGSSSGMTWLTECVRIHTGEKSHRGHSYPCASAYERHLEAHINSRVGEKPYKWELCASCYMDSNTQELLLDNPLNQPPENQNSKSLDMVPWPSETPFMMQRPSAQTVVSLCQQVIISFPPNKLHSQRSDTPAAGLSSEPRAHMTTPNIGSSQPSTQLGPC</sequence>
<feature type="compositionally biased region" description="Polar residues" evidence="1">
    <location>
        <begin position="178"/>
        <end position="194"/>
    </location>
</feature>
<protein>
    <submittedName>
        <fullName evidence="2">Zinc finger protein Pegasus</fullName>
    </submittedName>
</protein>
<gene>
    <name evidence="2" type="ORF">J0S82_001619</name>
</gene>
<comment type="caution">
    <text evidence="2">The sequence shown here is derived from an EMBL/GenBank/DDBJ whole genome shotgun (WGS) entry which is preliminary data.</text>
</comment>
<reference evidence="2" key="1">
    <citation type="journal article" date="2021" name="Evol. Appl.">
        <title>The genome of the Pyrenean desman and the effects of bottlenecks and inbreeding on the genomic landscape of an endangered species.</title>
        <authorList>
            <person name="Escoda L."/>
            <person name="Castresana J."/>
        </authorList>
    </citation>
    <scope>NUCLEOTIDE SEQUENCE</scope>
    <source>
        <strain evidence="2">IBE-C5619</strain>
    </source>
</reference>
<organism evidence="2 3">
    <name type="scientific">Galemys pyrenaicus</name>
    <name type="common">Iberian desman</name>
    <name type="synonym">Pyrenean desman</name>
    <dbReference type="NCBI Taxonomy" id="202257"/>
    <lineage>
        <taxon>Eukaryota</taxon>
        <taxon>Metazoa</taxon>
        <taxon>Chordata</taxon>
        <taxon>Craniata</taxon>
        <taxon>Vertebrata</taxon>
        <taxon>Euteleostomi</taxon>
        <taxon>Mammalia</taxon>
        <taxon>Eutheria</taxon>
        <taxon>Laurasiatheria</taxon>
        <taxon>Eulipotyphla</taxon>
        <taxon>Talpidae</taxon>
        <taxon>Galemys</taxon>
    </lineage>
</organism>
<feature type="region of interest" description="Disordered" evidence="1">
    <location>
        <begin position="155"/>
        <end position="194"/>
    </location>
</feature>